<name>A0A6J4IFY1_9BACT</name>
<evidence type="ECO:0000313" key="6">
    <source>
        <dbReference type="EMBL" id="CAA9249235.1"/>
    </source>
</evidence>
<dbReference type="InterPro" id="IPR023576">
    <property type="entry name" value="UbiE/COQ5_MeTrFase_CS"/>
</dbReference>
<dbReference type="PANTHER" id="PTHR43591">
    <property type="entry name" value="METHYLTRANSFERASE"/>
    <property type="match status" value="1"/>
</dbReference>
<comment type="catalytic activity">
    <reaction evidence="5">
        <text>a 2-demethylmenaquinol + S-adenosyl-L-methionine = a menaquinol + S-adenosyl-L-homocysteine + H(+)</text>
        <dbReference type="Rhea" id="RHEA:42640"/>
        <dbReference type="Rhea" id="RHEA-COMP:9539"/>
        <dbReference type="Rhea" id="RHEA-COMP:9563"/>
        <dbReference type="ChEBI" id="CHEBI:15378"/>
        <dbReference type="ChEBI" id="CHEBI:18151"/>
        <dbReference type="ChEBI" id="CHEBI:55437"/>
        <dbReference type="ChEBI" id="CHEBI:57856"/>
        <dbReference type="ChEBI" id="CHEBI:59789"/>
        <dbReference type="EC" id="2.1.1.163"/>
    </reaction>
</comment>
<dbReference type="AlphaFoldDB" id="A0A6J4IFY1"/>
<keyword evidence="2 5" id="KW-0489">Methyltransferase</keyword>
<evidence type="ECO:0000256" key="2">
    <source>
        <dbReference type="ARBA" id="ARBA00022603"/>
    </source>
</evidence>
<dbReference type="PROSITE" id="PS01183">
    <property type="entry name" value="UBIE_1"/>
    <property type="match status" value="1"/>
</dbReference>
<dbReference type="PROSITE" id="PS51608">
    <property type="entry name" value="SAM_MT_UBIE"/>
    <property type="match status" value="1"/>
</dbReference>
<dbReference type="NCBIfam" id="TIGR01934">
    <property type="entry name" value="MenG_MenH_UbiE"/>
    <property type="match status" value="1"/>
</dbReference>
<feature type="binding site" evidence="5">
    <location>
        <position position="67"/>
    </location>
    <ligand>
        <name>S-adenosyl-L-methionine</name>
        <dbReference type="ChEBI" id="CHEBI:59789"/>
    </ligand>
</feature>
<dbReference type="CDD" id="cd02440">
    <property type="entry name" value="AdoMet_MTases"/>
    <property type="match status" value="1"/>
</dbReference>
<dbReference type="EMBL" id="CADCTA010000077">
    <property type="protein sequence ID" value="CAA9249235.1"/>
    <property type="molecule type" value="Genomic_DNA"/>
</dbReference>
<proteinExistence type="inferred from homology"/>
<evidence type="ECO:0000256" key="4">
    <source>
        <dbReference type="ARBA" id="ARBA00022691"/>
    </source>
</evidence>
<evidence type="ECO:0000256" key="1">
    <source>
        <dbReference type="ARBA" id="ARBA00022428"/>
    </source>
</evidence>
<accession>A0A6J4IFY1</accession>
<protein>
    <recommendedName>
        <fullName evidence="5">Demethylmenaquinone methyltransferase</fullName>
        <ecNumber evidence="5">2.1.1.163</ecNumber>
    </recommendedName>
</protein>
<dbReference type="Pfam" id="PF01209">
    <property type="entry name" value="Ubie_methyltran"/>
    <property type="match status" value="1"/>
</dbReference>
<dbReference type="GO" id="GO:0009234">
    <property type="term" value="P:menaquinone biosynthetic process"/>
    <property type="evidence" value="ECO:0007669"/>
    <property type="project" value="UniProtKB-UniRule"/>
</dbReference>
<comment type="pathway">
    <text evidence="5">Quinol/quinone metabolism; menaquinone biosynthesis; menaquinol from 1,4-dihydroxy-2-naphthoate: step 2/2.</text>
</comment>
<keyword evidence="1 5" id="KW-0474">Menaquinone biosynthesis</keyword>
<comment type="function">
    <text evidence="5">Methyltransferase required for the conversion of demethylmenaquinol (DMKH2) to menaquinol (MKH2).</text>
</comment>
<evidence type="ECO:0000256" key="3">
    <source>
        <dbReference type="ARBA" id="ARBA00022679"/>
    </source>
</evidence>
<comment type="caution">
    <text evidence="5">Lacks conserved residue(s) required for the propagation of feature annotation.</text>
</comment>
<keyword evidence="3 5" id="KW-0808">Transferase</keyword>
<evidence type="ECO:0000256" key="5">
    <source>
        <dbReference type="HAMAP-Rule" id="MF_01813"/>
    </source>
</evidence>
<dbReference type="InterPro" id="IPR029063">
    <property type="entry name" value="SAM-dependent_MTases_sf"/>
</dbReference>
<dbReference type="GO" id="GO:0032259">
    <property type="term" value="P:methylation"/>
    <property type="evidence" value="ECO:0007669"/>
    <property type="project" value="UniProtKB-KW"/>
</dbReference>
<dbReference type="HAMAP" id="MF_01813">
    <property type="entry name" value="MenG_UbiE_methyltr"/>
    <property type="match status" value="1"/>
</dbReference>
<dbReference type="GO" id="GO:0043770">
    <property type="term" value="F:demethylmenaquinone methyltransferase activity"/>
    <property type="evidence" value="ECO:0007669"/>
    <property type="project" value="UniProtKB-UniRule"/>
</dbReference>
<sequence length="219" mass="23900">MFDGIAPRYDLANHLLSGGVDFYWRWRATGTVERWGARRILDLATGSGDLALAIQRRMPQAEVTGADFSTEMLARARAKGLTRTTAADALALPFEDGSFDCVTVAFGLRNMSDWAAAIREMARVVREGGHLLVLDFSVPVPLLRPAYRVYLHRCLPALASLVTGRRDAYEYLAASIEEFPSGGTMTRLIDANGFASARATPFTGGIATMYTAEKSKAFV</sequence>
<dbReference type="Gene3D" id="3.40.50.150">
    <property type="entry name" value="Vaccinia Virus protein VP39"/>
    <property type="match status" value="1"/>
</dbReference>
<feature type="binding site" evidence="5">
    <location>
        <position position="47"/>
    </location>
    <ligand>
        <name>S-adenosyl-L-methionine</name>
        <dbReference type="ChEBI" id="CHEBI:59789"/>
    </ligand>
</feature>
<gene>
    <name evidence="5" type="primary">menG</name>
    <name evidence="6" type="ORF">AVDCRST_MAG42-2450</name>
</gene>
<organism evidence="6">
    <name type="scientific">uncultured Chthoniobacterales bacterium</name>
    <dbReference type="NCBI Taxonomy" id="1836801"/>
    <lineage>
        <taxon>Bacteria</taxon>
        <taxon>Pseudomonadati</taxon>
        <taxon>Verrucomicrobiota</taxon>
        <taxon>Spartobacteria</taxon>
        <taxon>Chthoniobacterales</taxon>
        <taxon>environmental samples</taxon>
    </lineage>
</organism>
<dbReference type="PANTHER" id="PTHR43591:SF24">
    <property type="entry name" value="2-METHOXY-6-POLYPRENYL-1,4-BENZOQUINOL METHYLASE, MITOCHONDRIAL"/>
    <property type="match status" value="1"/>
</dbReference>
<reference evidence="6" key="1">
    <citation type="submission" date="2020-02" db="EMBL/GenBank/DDBJ databases">
        <authorList>
            <person name="Meier V. D."/>
        </authorList>
    </citation>
    <scope>NUCLEOTIDE SEQUENCE</scope>
    <source>
        <strain evidence="6">AVDCRST_MAG42</strain>
    </source>
</reference>
<comment type="similarity">
    <text evidence="5">Belongs to the class I-like SAM-binding methyltransferase superfamily. MenG/UbiE family.</text>
</comment>
<dbReference type="EC" id="2.1.1.163" evidence="5"/>
<dbReference type="InterPro" id="IPR004033">
    <property type="entry name" value="UbiE/COQ5_MeTrFase"/>
</dbReference>
<dbReference type="UniPathway" id="UPA00079">
    <property type="reaction ID" value="UER00169"/>
</dbReference>
<feature type="binding site" evidence="5">
    <location>
        <begin position="88"/>
        <end position="89"/>
    </location>
    <ligand>
        <name>S-adenosyl-L-methionine</name>
        <dbReference type="ChEBI" id="CHEBI:59789"/>
    </ligand>
</feature>
<keyword evidence="4 5" id="KW-0949">S-adenosyl-L-methionine</keyword>
<dbReference type="SUPFAM" id="SSF53335">
    <property type="entry name" value="S-adenosyl-L-methionine-dependent methyltransferases"/>
    <property type="match status" value="1"/>
</dbReference>